<dbReference type="PROSITE" id="PS01125">
    <property type="entry name" value="ROK"/>
    <property type="match status" value="1"/>
</dbReference>
<reference evidence="3" key="1">
    <citation type="submission" date="2021-11" db="EMBL/GenBank/DDBJ databases">
        <title>Cultivation dependent microbiological survey of springs from the worlds oldest radium mine currently devoted to the extraction of radon-saturated water.</title>
        <authorList>
            <person name="Kapinusova G."/>
            <person name="Smrhova T."/>
            <person name="Strejcek M."/>
            <person name="Suman J."/>
            <person name="Jani K."/>
            <person name="Pajer P."/>
            <person name="Uhlik O."/>
        </authorList>
    </citation>
    <scope>NUCLEOTIDE SEQUENCE [LARGE SCALE GENOMIC DNA]</scope>
    <source>
        <strain evidence="3">J379</strain>
    </source>
</reference>
<dbReference type="InterPro" id="IPR049874">
    <property type="entry name" value="ROK_cs"/>
</dbReference>
<dbReference type="Gene3D" id="3.30.420.40">
    <property type="match status" value="2"/>
</dbReference>
<organism evidence="2 3">
    <name type="scientific">Svornostia abyssi</name>
    <dbReference type="NCBI Taxonomy" id="2898438"/>
    <lineage>
        <taxon>Bacteria</taxon>
        <taxon>Bacillati</taxon>
        <taxon>Actinomycetota</taxon>
        <taxon>Thermoleophilia</taxon>
        <taxon>Solirubrobacterales</taxon>
        <taxon>Baekduiaceae</taxon>
        <taxon>Svornostia</taxon>
    </lineage>
</organism>
<dbReference type="InterPro" id="IPR000600">
    <property type="entry name" value="ROK"/>
</dbReference>
<dbReference type="SUPFAM" id="SSF53067">
    <property type="entry name" value="Actin-like ATPase domain"/>
    <property type="match status" value="1"/>
</dbReference>
<sequence length="413" mass="41893">MGGAGGALRSLRELNRGLVVDALRRRGAASRAELARATGLSRATISTLTSELMKDGLVVEREGERETEGARAGRPPVLLALDPRAGTVLGIDFGHRHVRVAVADLSSRVLAEHHAEFDVDRSAAKALDAAAEMAGAVLAEAGVPADGVFGCGVGIPGPIDQRTGTVGSSPILPGWTGLPAAAELATRLGLDVDVDNDATLGALGEATHGAARGVQDVIYVKLATGIGSGLLLGGRLHRGATGIAGEIGHVLYDPNGKLCRCGSRGCLETAAGAPAIAALLQEAYGGELTTTDVVRLADEGDVGAARLVRDAGRAVGRVLADMVNVLNPELIVLGGELAGVGEPLREGVTESLERYALPAAAAAVRVELGVLGDRAEVLGALSLVTHGHTGRPPASTAMHAAPAQVLTTSPIIR</sequence>
<protein>
    <submittedName>
        <fullName evidence="2">ROK family transcriptional regulator</fullName>
    </submittedName>
</protein>
<dbReference type="InterPro" id="IPR043129">
    <property type="entry name" value="ATPase_NBD"/>
</dbReference>
<dbReference type="EMBL" id="CP088295">
    <property type="protein sequence ID" value="UUY03622.1"/>
    <property type="molecule type" value="Genomic_DNA"/>
</dbReference>
<dbReference type="Proteomes" id="UP001058860">
    <property type="component" value="Chromosome"/>
</dbReference>
<accession>A0ABY5PGT3</accession>
<evidence type="ECO:0000313" key="2">
    <source>
        <dbReference type="EMBL" id="UUY03622.1"/>
    </source>
</evidence>
<keyword evidence="3" id="KW-1185">Reference proteome</keyword>
<dbReference type="InterPro" id="IPR036388">
    <property type="entry name" value="WH-like_DNA-bd_sf"/>
</dbReference>
<dbReference type="PANTHER" id="PTHR18964:SF173">
    <property type="entry name" value="GLUCOKINASE"/>
    <property type="match status" value="1"/>
</dbReference>
<gene>
    <name evidence="2" type="ORF">LRS13_23625</name>
</gene>
<dbReference type="RefSeq" id="WP_353864124.1">
    <property type="nucleotide sequence ID" value="NZ_CP088295.1"/>
</dbReference>
<dbReference type="InterPro" id="IPR036390">
    <property type="entry name" value="WH_DNA-bd_sf"/>
</dbReference>
<evidence type="ECO:0000313" key="3">
    <source>
        <dbReference type="Proteomes" id="UP001058860"/>
    </source>
</evidence>
<proteinExistence type="inferred from homology"/>
<dbReference type="SUPFAM" id="SSF46785">
    <property type="entry name" value="Winged helix' DNA-binding domain"/>
    <property type="match status" value="1"/>
</dbReference>
<name>A0ABY5PGT3_9ACTN</name>
<dbReference type="Gene3D" id="1.10.10.10">
    <property type="entry name" value="Winged helix-like DNA-binding domain superfamily/Winged helix DNA-binding domain"/>
    <property type="match status" value="1"/>
</dbReference>
<dbReference type="Pfam" id="PF00480">
    <property type="entry name" value="ROK"/>
    <property type="match status" value="1"/>
</dbReference>
<evidence type="ECO:0000256" key="1">
    <source>
        <dbReference type="ARBA" id="ARBA00006479"/>
    </source>
</evidence>
<dbReference type="PANTHER" id="PTHR18964">
    <property type="entry name" value="ROK (REPRESSOR, ORF, KINASE) FAMILY"/>
    <property type="match status" value="1"/>
</dbReference>
<comment type="similarity">
    <text evidence="1">Belongs to the ROK (NagC/XylR) family.</text>
</comment>
<dbReference type="Pfam" id="PF13412">
    <property type="entry name" value="HTH_24"/>
    <property type="match status" value="1"/>
</dbReference>